<comment type="similarity">
    <text evidence="7">Belongs to the phosphoethanolamine transferase family.</text>
</comment>
<feature type="domain" description="Sulfatase N-terminal" evidence="9">
    <location>
        <begin position="207"/>
        <end position="467"/>
    </location>
</feature>
<protein>
    <recommendedName>
        <fullName evidence="9">Sulfatase N-terminal domain-containing protein</fullName>
    </recommendedName>
</protein>
<evidence type="ECO:0000256" key="7">
    <source>
        <dbReference type="ARBA" id="ARBA00038481"/>
    </source>
</evidence>
<dbReference type="EMBL" id="MUYT01000004">
    <property type="protein sequence ID" value="OOS21703.1"/>
    <property type="molecule type" value="Genomic_DNA"/>
</dbReference>
<dbReference type="Gene3D" id="3.40.720.10">
    <property type="entry name" value="Alkaline Phosphatase, subunit A"/>
    <property type="match status" value="1"/>
</dbReference>
<gene>
    <name evidence="10" type="ORF">B0682_03425</name>
</gene>
<evidence type="ECO:0000259" key="9">
    <source>
        <dbReference type="Pfam" id="PF00884"/>
    </source>
</evidence>
<keyword evidence="3" id="KW-0808">Transferase</keyword>
<feature type="transmembrane region" description="Helical" evidence="8">
    <location>
        <begin position="38"/>
        <end position="53"/>
    </location>
</feature>
<dbReference type="AlphaFoldDB" id="A0A1T0CHD0"/>
<keyword evidence="6 8" id="KW-0472">Membrane</keyword>
<comment type="caution">
    <text evidence="10">The sequence shown here is derived from an EMBL/GenBank/DDBJ whole genome shotgun (WGS) entry which is preliminary data.</text>
</comment>
<dbReference type="Proteomes" id="UP000191094">
    <property type="component" value="Unassembled WGS sequence"/>
</dbReference>
<evidence type="ECO:0000256" key="6">
    <source>
        <dbReference type="ARBA" id="ARBA00023136"/>
    </source>
</evidence>
<organism evidence="10 11">
    <name type="scientific">Lwoffella lincolnii</name>
    <dbReference type="NCBI Taxonomy" id="90241"/>
    <lineage>
        <taxon>Bacteria</taxon>
        <taxon>Pseudomonadati</taxon>
        <taxon>Pseudomonadota</taxon>
        <taxon>Gammaproteobacteria</taxon>
        <taxon>Moraxellales</taxon>
        <taxon>Moraxellaceae</taxon>
        <taxon>Lwoffella</taxon>
    </lineage>
</organism>
<name>A0A1T0CHD0_9GAMM</name>
<keyword evidence="11" id="KW-1185">Reference proteome</keyword>
<feature type="transmembrane region" description="Helical" evidence="8">
    <location>
        <begin position="60"/>
        <end position="80"/>
    </location>
</feature>
<dbReference type="SUPFAM" id="SSF53649">
    <property type="entry name" value="Alkaline phosphatase-like"/>
    <property type="match status" value="1"/>
</dbReference>
<keyword evidence="4 8" id="KW-0812">Transmembrane</keyword>
<dbReference type="CDD" id="cd16017">
    <property type="entry name" value="LptA"/>
    <property type="match status" value="1"/>
</dbReference>
<feature type="transmembrane region" description="Helical" evidence="8">
    <location>
        <begin position="135"/>
        <end position="154"/>
    </location>
</feature>
<dbReference type="GO" id="GO:0009244">
    <property type="term" value="P:lipopolysaccharide core region biosynthetic process"/>
    <property type="evidence" value="ECO:0007669"/>
    <property type="project" value="TreeGrafter"/>
</dbReference>
<dbReference type="InterPro" id="IPR058130">
    <property type="entry name" value="PEA_transf_C"/>
</dbReference>
<evidence type="ECO:0000256" key="8">
    <source>
        <dbReference type="SAM" id="Phobius"/>
    </source>
</evidence>
<evidence type="ECO:0000256" key="1">
    <source>
        <dbReference type="ARBA" id="ARBA00004651"/>
    </source>
</evidence>
<reference evidence="10 11" key="1">
    <citation type="submission" date="2017-02" db="EMBL/GenBank/DDBJ databases">
        <title>Draft genome sequence of Moraxella lincolnii CCUG 9405T type strain.</title>
        <authorList>
            <person name="Salva-Serra F."/>
            <person name="Engstrom-Jakobsson H."/>
            <person name="Thorell K."/>
            <person name="Jaen-Luchoro D."/>
            <person name="Gonzales-Siles L."/>
            <person name="Karlsson R."/>
            <person name="Yazdan S."/>
            <person name="Boulund F."/>
            <person name="Johnning A."/>
            <person name="Engstrand L."/>
            <person name="Kristiansson E."/>
            <person name="Moore E."/>
        </authorList>
    </citation>
    <scope>NUCLEOTIDE SEQUENCE [LARGE SCALE GENOMIC DNA]</scope>
    <source>
        <strain evidence="10 11">CCUG 9405</strain>
    </source>
</reference>
<dbReference type="InterPro" id="IPR017850">
    <property type="entry name" value="Alkaline_phosphatase_core_sf"/>
</dbReference>
<evidence type="ECO:0000256" key="5">
    <source>
        <dbReference type="ARBA" id="ARBA00022989"/>
    </source>
</evidence>
<dbReference type="GO" id="GO:0005886">
    <property type="term" value="C:plasma membrane"/>
    <property type="evidence" value="ECO:0007669"/>
    <property type="project" value="UniProtKB-SubCell"/>
</dbReference>
<dbReference type="GO" id="GO:0016776">
    <property type="term" value="F:phosphotransferase activity, phosphate group as acceptor"/>
    <property type="evidence" value="ECO:0007669"/>
    <property type="project" value="TreeGrafter"/>
</dbReference>
<evidence type="ECO:0000313" key="11">
    <source>
        <dbReference type="Proteomes" id="UP000191094"/>
    </source>
</evidence>
<keyword evidence="5 8" id="KW-1133">Transmembrane helix</keyword>
<dbReference type="Pfam" id="PF00884">
    <property type="entry name" value="Sulfatase"/>
    <property type="match status" value="1"/>
</dbReference>
<dbReference type="InterPro" id="IPR000917">
    <property type="entry name" value="Sulfatase_N"/>
</dbReference>
<evidence type="ECO:0000256" key="2">
    <source>
        <dbReference type="ARBA" id="ARBA00022475"/>
    </source>
</evidence>
<evidence type="ECO:0000313" key="10">
    <source>
        <dbReference type="EMBL" id="OOS21703.1"/>
    </source>
</evidence>
<dbReference type="InterPro" id="IPR040423">
    <property type="entry name" value="PEA_transferase"/>
</dbReference>
<evidence type="ECO:0000256" key="4">
    <source>
        <dbReference type="ARBA" id="ARBA00022692"/>
    </source>
</evidence>
<accession>A0A1T0CHD0</accession>
<feature type="transmembrane region" description="Helical" evidence="8">
    <location>
        <begin position="12"/>
        <end position="32"/>
    </location>
</feature>
<sequence length="524" mass="61395">MKIHHNQPFQYYNYLIFIATLLFATLLCWGVSGNQPHVHDILLIWVIINFLWLKPIVFKLLSPLFLAWILFFPIGLQYGYPTSAMIFSALETNRNEVTEFFDPFTLWIYLGIIILTLIILFLTKKIRATHKQRQFFYWFSIILILVFIGSIIPIKHSYFKWHFSKILNLIPYTTTSYHIYKNYQNNLQELSKKPIDWKVSAYVPKYKNHVFVLGESMSKYYMSSYGYPVKTTPFLDNVNGIKYNQFISPAGHTTTSVPRLLTIPNPQKVEFQNSIFSLANQVGIETYWISNQDHVGVFDNEVSYIANQANHLYFYGDHAPTKTHRFDHEMLAEIEKAINSPSDKPKFIAIHLMGSHPRFVKRLDNKRPRFYFDNDDLADYLSTIYQTDMFLKEIYQLLHTANKNNNQPFSMVYTSDHGLHQTKLKHDDTQFTLRTPLFKLSSDDSERIENNTPQAGHGFVWFLADWLGIKTHNQTRNTFLSRTEQENPDDIPIFFEHTQAYGNLTPFDGQLLMPKADEIQASPK</sequence>
<comment type="subcellular location">
    <subcellularLocation>
        <location evidence="1">Cell membrane</location>
        <topology evidence="1">Multi-pass membrane protein</topology>
    </subcellularLocation>
</comment>
<dbReference type="PANTHER" id="PTHR30443:SF4">
    <property type="entry name" value="PHOSPHOETHANOLAMINE TRANSFERASE OPGE-RELATED"/>
    <property type="match status" value="1"/>
</dbReference>
<dbReference type="PANTHER" id="PTHR30443">
    <property type="entry name" value="INNER MEMBRANE PROTEIN"/>
    <property type="match status" value="1"/>
</dbReference>
<feature type="transmembrane region" description="Helical" evidence="8">
    <location>
        <begin position="100"/>
        <end position="123"/>
    </location>
</feature>
<keyword evidence="2" id="KW-1003">Cell membrane</keyword>
<proteinExistence type="inferred from homology"/>
<dbReference type="STRING" id="90241.B0682_03425"/>
<evidence type="ECO:0000256" key="3">
    <source>
        <dbReference type="ARBA" id="ARBA00022679"/>
    </source>
</evidence>